<reference evidence="4" key="1">
    <citation type="journal article" date="2015" name="BMC Genomics">
        <title>Genomic and transcriptomic analysis of the endophytic fungus Pestalotiopsis fici reveals its lifestyle and high potential for synthesis of natural products.</title>
        <authorList>
            <person name="Wang X."/>
            <person name="Zhang X."/>
            <person name="Liu L."/>
            <person name="Xiang M."/>
            <person name="Wang W."/>
            <person name="Sun X."/>
            <person name="Che Y."/>
            <person name="Guo L."/>
            <person name="Liu G."/>
            <person name="Guo L."/>
            <person name="Wang C."/>
            <person name="Yin W.B."/>
            <person name="Stadler M."/>
            <person name="Zhang X."/>
            <person name="Liu X."/>
        </authorList>
    </citation>
    <scope>NUCLEOTIDE SEQUENCE [LARGE SCALE GENOMIC DNA]</scope>
    <source>
        <strain evidence="4">W106-1 / CGMCC3.15140</strain>
    </source>
</reference>
<evidence type="ECO:0000256" key="1">
    <source>
        <dbReference type="SAM" id="MobiDB-lite"/>
    </source>
</evidence>
<dbReference type="GeneID" id="19277342"/>
<dbReference type="STRING" id="1229662.W3WN91"/>
<dbReference type="OrthoDB" id="5131368at2759"/>
<feature type="compositionally biased region" description="Basic and acidic residues" evidence="1">
    <location>
        <begin position="22"/>
        <end position="35"/>
    </location>
</feature>
<dbReference type="EMBL" id="KI912118">
    <property type="protein sequence ID" value="ETS75385.1"/>
    <property type="molecule type" value="Genomic_DNA"/>
</dbReference>
<organism evidence="3 4">
    <name type="scientific">Pestalotiopsis fici (strain W106-1 / CGMCC3.15140)</name>
    <dbReference type="NCBI Taxonomy" id="1229662"/>
    <lineage>
        <taxon>Eukaryota</taxon>
        <taxon>Fungi</taxon>
        <taxon>Dikarya</taxon>
        <taxon>Ascomycota</taxon>
        <taxon>Pezizomycotina</taxon>
        <taxon>Sordariomycetes</taxon>
        <taxon>Xylariomycetidae</taxon>
        <taxon>Amphisphaeriales</taxon>
        <taxon>Sporocadaceae</taxon>
        <taxon>Pestalotiopsis</taxon>
    </lineage>
</organism>
<evidence type="ECO:0000259" key="2">
    <source>
        <dbReference type="Pfam" id="PF09995"/>
    </source>
</evidence>
<dbReference type="OMA" id="REAFWIY"/>
<evidence type="ECO:0000313" key="3">
    <source>
        <dbReference type="EMBL" id="ETS75385.1"/>
    </source>
</evidence>
<sequence>MEEMKETKSASSTHDSFTSAPLDEKHDHHPAFSKDEFLSPDFTSEHISLIVREGIILGAGAEAILLQVANPGVGAGVNEHSNFAYRVQDRLRTTMTFVYCMAFGTPQEKKTIVDMITAVHKNVNGTLNEGRDKGKAYNALDPGLQLWVAATLYASGLSVYERVFGKIKNEELNEKIYREYSILACALQVPPEMWPRTRRDFWAYWDHEIATIEVTQHAKDVASDLLYLRKAPWHLRMFTPAVRLVTAEWLPERIRAEYGVKRHPTRYKMLEFLVKATYPALPLSVRSYPVKLYMNDMRKRLANKRGVIGKNA</sequence>
<evidence type="ECO:0000313" key="4">
    <source>
        <dbReference type="Proteomes" id="UP000030651"/>
    </source>
</evidence>
<dbReference type="InterPro" id="IPR018713">
    <property type="entry name" value="MPAB/Lcp_cat_dom"/>
</dbReference>
<gene>
    <name evidence="3" type="ORF">PFICI_12329</name>
</gene>
<dbReference type="AlphaFoldDB" id="W3WN91"/>
<keyword evidence="4" id="KW-1185">Reference proteome</keyword>
<dbReference type="PANTHER" id="PTHR36151">
    <property type="entry name" value="BLR2777 PROTEIN"/>
    <property type="match status" value="1"/>
</dbReference>
<dbReference type="RefSeq" id="XP_007839101.1">
    <property type="nucleotide sequence ID" value="XM_007840910.1"/>
</dbReference>
<feature type="region of interest" description="Disordered" evidence="1">
    <location>
        <begin position="1"/>
        <end position="35"/>
    </location>
</feature>
<dbReference type="PANTHER" id="PTHR36151:SF3">
    <property type="entry name" value="ER-BOUND OXYGENASE MPAB_MPAB'_RUBBER OXYGENASE CATALYTIC DOMAIN-CONTAINING PROTEIN"/>
    <property type="match status" value="1"/>
</dbReference>
<dbReference type="InParanoid" id="W3WN91"/>
<accession>W3WN91</accession>
<dbReference type="eggNOG" id="ENOG502SKT5">
    <property type="taxonomic scope" value="Eukaryota"/>
</dbReference>
<dbReference type="Proteomes" id="UP000030651">
    <property type="component" value="Unassembled WGS sequence"/>
</dbReference>
<dbReference type="HOGENOM" id="CLU_059206_3_1_1"/>
<protein>
    <recommendedName>
        <fullName evidence="2">ER-bound oxygenase mpaB/mpaB'/Rubber oxygenase catalytic domain-containing protein</fullName>
    </recommendedName>
</protein>
<dbReference type="GO" id="GO:0016491">
    <property type="term" value="F:oxidoreductase activity"/>
    <property type="evidence" value="ECO:0007669"/>
    <property type="project" value="InterPro"/>
</dbReference>
<feature type="compositionally biased region" description="Polar residues" evidence="1">
    <location>
        <begin position="9"/>
        <end position="19"/>
    </location>
</feature>
<proteinExistence type="predicted"/>
<dbReference type="Pfam" id="PF09995">
    <property type="entry name" value="MPAB_Lcp_cat"/>
    <property type="match status" value="1"/>
</dbReference>
<feature type="domain" description="ER-bound oxygenase mpaB/mpaB'/Rubber oxygenase catalytic" evidence="2">
    <location>
        <begin position="52"/>
        <end position="267"/>
    </location>
</feature>
<name>W3WN91_PESFW</name>
<dbReference type="KEGG" id="pfy:PFICI_12329"/>